<accession>A0AAD5D7C1</accession>
<protein>
    <submittedName>
        <fullName evidence="1">Uncharacterized protein</fullName>
    </submittedName>
</protein>
<comment type="caution">
    <text evidence="1">The sequence shown here is derived from an EMBL/GenBank/DDBJ whole genome shotgun (WGS) entry which is preliminary data.</text>
</comment>
<gene>
    <name evidence="1" type="ORF">M8C21_032617</name>
</gene>
<dbReference type="EMBL" id="JAMZMK010005440">
    <property type="protein sequence ID" value="KAI7753411.1"/>
    <property type="molecule type" value="Genomic_DNA"/>
</dbReference>
<proteinExistence type="predicted"/>
<organism evidence="1 2">
    <name type="scientific">Ambrosia artemisiifolia</name>
    <name type="common">Common ragweed</name>
    <dbReference type="NCBI Taxonomy" id="4212"/>
    <lineage>
        <taxon>Eukaryota</taxon>
        <taxon>Viridiplantae</taxon>
        <taxon>Streptophyta</taxon>
        <taxon>Embryophyta</taxon>
        <taxon>Tracheophyta</taxon>
        <taxon>Spermatophyta</taxon>
        <taxon>Magnoliopsida</taxon>
        <taxon>eudicotyledons</taxon>
        <taxon>Gunneridae</taxon>
        <taxon>Pentapetalae</taxon>
        <taxon>asterids</taxon>
        <taxon>campanulids</taxon>
        <taxon>Asterales</taxon>
        <taxon>Asteraceae</taxon>
        <taxon>Asteroideae</taxon>
        <taxon>Heliantheae alliance</taxon>
        <taxon>Heliantheae</taxon>
        <taxon>Ambrosia</taxon>
    </lineage>
</organism>
<name>A0AAD5D7C1_AMBAR</name>
<keyword evidence="2" id="KW-1185">Reference proteome</keyword>
<evidence type="ECO:0000313" key="2">
    <source>
        <dbReference type="Proteomes" id="UP001206925"/>
    </source>
</evidence>
<evidence type="ECO:0000313" key="1">
    <source>
        <dbReference type="EMBL" id="KAI7753411.1"/>
    </source>
</evidence>
<reference evidence="1" key="1">
    <citation type="submission" date="2022-06" db="EMBL/GenBank/DDBJ databases">
        <title>Uncovering the hologenomic basis of an extraordinary plant invasion.</title>
        <authorList>
            <person name="Bieker V.C."/>
            <person name="Martin M.D."/>
            <person name="Gilbert T."/>
            <person name="Hodgins K."/>
            <person name="Battlay P."/>
            <person name="Petersen B."/>
            <person name="Wilson J."/>
        </authorList>
    </citation>
    <scope>NUCLEOTIDE SEQUENCE</scope>
    <source>
        <strain evidence="1">AA19_3_7</strain>
        <tissue evidence="1">Leaf</tissue>
    </source>
</reference>
<sequence>FHRIEENHSTSVN</sequence>
<dbReference type="Proteomes" id="UP001206925">
    <property type="component" value="Unassembled WGS sequence"/>
</dbReference>
<feature type="non-terminal residue" evidence="1">
    <location>
        <position position="1"/>
    </location>
</feature>